<dbReference type="EMBL" id="MT142229">
    <property type="protein sequence ID" value="QJA76519.1"/>
    <property type="molecule type" value="Genomic_DNA"/>
</dbReference>
<reference evidence="1" key="1">
    <citation type="submission" date="2020-03" db="EMBL/GenBank/DDBJ databases">
        <title>The deep terrestrial virosphere.</title>
        <authorList>
            <person name="Holmfeldt K."/>
            <person name="Nilsson E."/>
            <person name="Simone D."/>
            <person name="Lopez-Fernandez M."/>
            <person name="Wu X."/>
            <person name="de Brujin I."/>
            <person name="Lundin D."/>
            <person name="Andersson A."/>
            <person name="Bertilsson S."/>
            <person name="Dopson M."/>
        </authorList>
    </citation>
    <scope>NUCLEOTIDE SEQUENCE</scope>
    <source>
        <strain evidence="1">MM415A01495</strain>
    </source>
</reference>
<organism evidence="1">
    <name type="scientific">viral metagenome</name>
    <dbReference type="NCBI Taxonomy" id="1070528"/>
    <lineage>
        <taxon>unclassified sequences</taxon>
        <taxon>metagenomes</taxon>
        <taxon>organismal metagenomes</taxon>
    </lineage>
</organism>
<gene>
    <name evidence="1" type="ORF">MM415A01495_0014</name>
</gene>
<proteinExistence type="predicted"/>
<sequence>MPAQIGYFDTLKSVAGKVFTYLASITLTGTDGKTITCTQDTSLDEAVAMSSKAPKASPTFTTKITTPIIDLTGGQIAFPAAQAASANANTLDDYEEGTWTPVYMGTEGSIGATAYQSRDGRYTKIGDSVLLSGALALSNNGDWSGVVLIGGIPFANSAALAMGAVWGYNITYDGFLQSRIGASESFVSFALMKTATTATYLPCTGVPDNSIFRFSIQYFI</sequence>
<dbReference type="SUPFAM" id="SSF143744">
    <property type="entry name" value="GlcG-like"/>
    <property type="match status" value="1"/>
</dbReference>
<protein>
    <submittedName>
        <fullName evidence="1">Uncharacterized protein</fullName>
    </submittedName>
</protein>
<name>A0A6M3K310_9ZZZZ</name>
<accession>A0A6M3K310</accession>
<dbReference type="InterPro" id="IPR038084">
    <property type="entry name" value="PduO/GlcC-like_sf"/>
</dbReference>
<evidence type="ECO:0000313" key="1">
    <source>
        <dbReference type="EMBL" id="QJA76519.1"/>
    </source>
</evidence>
<dbReference type="AlphaFoldDB" id="A0A6M3K310"/>